<reference evidence="2 3" key="1">
    <citation type="submission" date="2016-10" db="EMBL/GenBank/DDBJ databases">
        <authorList>
            <person name="de Groot N.N."/>
        </authorList>
    </citation>
    <scope>NUCLEOTIDE SEQUENCE [LARGE SCALE GENOMIC DNA]</scope>
    <source>
        <strain evidence="2 3">R5</strain>
    </source>
</reference>
<dbReference type="RefSeq" id="WP_233443186.1">
    <property type="nucleotide sequence ID" value="NZ_FMZW01000088.1"/>
</dbReference>
<feature type="chain" id="PRO_5011478016" description="NfeD-like C-terminal domain-containing protein" evidence="1">
    <location>
        <begin position="21"/>
        <end position="113"/>
    </location>
</feature>
<dbReference type="EMBL" id="FMZW01000088">
    <property type="protein sequence ID" value="SDF92011.1"/>
    <property type="molecule type" value="Genomic_DNA"/>
</dbReference>
<feature type="signal peptide" evidence="1">
    <location>
        <begin position="1"/>
        <end position="20"/>
    </location>
</feature>
<organism evidence="2 3">
    <name type="scientific">Bradyrhizobium brasilense</name>
    <dbReference type="NCBI Taxonomy" id="1419277"/>
    <lineage>
        <taxon>Bacteria</taxon>
        <taxon>Pseudomonadati</taxon>
        <taxon>Pseudomonadota</taxon>
        <taxon>Alphaproteobacteria</taxon>
        <taxon>Hyphomicrobiales</taxon>
        <taxon>Nitrobacteraceae</taxon>
        <taxon>Bradyrhizobium</taxon>
    </lineage>
</organism>
<evidence type="ECO:0000313" key="2">
    <source>
        <dbReference type="EMBL" id="SDF92011.1"/>
    </source>
</evidence>
<evidence type="ECO:0000313" key="3">
    <source>
        <dbReference type="Proteomes" id="UP000199245"/>
    </source>
</evidence>
<gene>
    <name evidence="2" type="ORF">SAMN05216337_108814</name>
</gene>
<keyword evidence="1" id="KW-0732">Signal</keyword>
<name>A0A1G7Q0K6_9BRAD</name>
<protein>
    <recommendedName>
        <fullName evidence="4">NfeD-like C-terminal domain-containing protein</fullName>
    </recommendedName>
</protein>
<evidence type="ECO:0000256" key="1">
    <source>
        <dbReference type="SAM" id="SignalP"/>
    </source>
</evidence>
<proteinExistence type="predicted"/>
<dbReference type="AlphaFoldDB" id="A0A1G7Q0K6"/>
<dbReference type="Proteomes" id="UP000199245">
    <property type="component" value="Unassembled WGS sequence"/>
</dbReference>
<evidence type="ECO:0008006" key="4">
    <source>
        <dbReference type="Google" id="ProtNLM"/>
    </source>
</evidence>
<sequence length="113" mass="12343">MAMKLGAVWLEILLPAAAMSATASQTPDERESIVALTVGAAIVRSPATKMLRGVVDRVDQARNNIDMRLSHDWHEMFRVQGGLIFDAVRFGDPVEISVQTIPGARTIVCLLKE</sequence>
<accession>A0A1G7Q0K6</accession>